<gene>
    <name evidence="1" type="ORF">EYC98_08950</name>
</gene>
<reference evidence="1" key="1">
    <citation type="submission" date="2019-02" db="EMBL/GenBank/DDBJ databases">
        <authorList>
            <person name="Li S.-H."/>
        </authorList>
    </citation>
    <scope>NUCLEOTIDE SEQUENCE</scope>
    <source>
        <strain evidence="1">IMCC14734</strain>
    </source>
</reference>
<organism evidence="1 2">
    <name type="scientific">Candidatus Litorirhabdus singularis</name>
    <dbReference type="NCBI Taxonomy" id="2518993"/>
    <lineage>
        <taxon>Bacteria</taxon>
        <taxon>Pseudomonadati</taxon>
        <taxon>Pseudomonadota</taxon>
        <taxon>Gammaproteobacteria</taxon>
        <taxon>Cellvibrionales</taxon>
        <taxon>Halieaceae</taxon>
        <taxon>Candidatus Litorirhabdus</taxon>
    </lineage>
</organism>
<dbReference type="EMBL" id="SHNN01000002">
    <property type="protein sequence ID" value="MCX2980990.1"/>
    <property type="molecule type" value="Genomic_DNA"/>
</dbReference>
<protein>
    <recommendedName>
        <fullName evidence="3">Sulfotransferase domain-containing protein</fullName>
    </recommendedName>
</protein>
<name>A0ABT3TGP7_9GAMM</name>
<evidence type="ECO:0000313" key="2">
    <source>
        <dbReference type="Proteomes" id="UP001143362"/>
    </source>
</evidence>
<comment type="caution">
    <text evidence="1">The sequence shown here is derived from an EMBL/GenBank/DDBJ whole genome shotgun (WGS) entry which is preliminary data.</text>
</comment>
<evidence type="ECO:0000313" key="1">
    <source>
        <dbReference type="EMBL" id="MCX2980990.1"/>
    </source>
</evidence>
<dbReference type="PANTHER" id="PTHR32175">
    <property type="entry name" value="PROTEIN, PUTATIVE, EXPRESSED-RELATED"/>
    <property type="match status" value="1"/>
</dbReference>
<dbReference type="Proteomes" id="UP001143362">
    <property type="component" value="Unassembled WGS sequence"/>
</dbReference>
<dbReference type="Gene3D" id="3.40.50.300">
    <property type="entry name" value="P-loop containing nucleotide triphosphate hydrolases"/>
    <property type="match status" value="1"/>
</dbReference>
<accession>A0ABT3TGP7</accession>
<dbReference type="PANTHER" id="PTHR32175:SF26">
    <property type="entry name" value="PROTEIN, PUTATIVE, EXPRESSED-RELATED"/>
    <property type="match status" value="1"/>
</dbReference>
<dbReference type="SUPFAM" id="SSF52540">
    <property type="entry name" value="P-loop containing nucleoside triphosphate hydrolases"/>
    <property type="match status" value="1"/>
</dbReference>
<keyword evidence="2" id="KW-1185">Reference proteome</keyword>
<sequence length="299" mass="34179">MGRVAKARHNLICKRPVLLRGIEAALSSGLRTCRKTTMRLGTALRMNEDRIKFVTVSTQRSGSTWLTDLLNSHHDIVSYTELLLLKGEGTPDWGRYKDIVYWKSYQKSLSGAGKMLRPLGIYSYLDRVFSAHPEVKALGLKVMYTQIARMPETLCYMKSRNVHVIHLVRSNLLDIVLSSMVKAARGVAHMREQPKLKQSKIYVEPLALLTQLKKRQREQRLFSMLLRGLGLPYLEVSYENLSLEKKYLGECVQFLGCSYSSLESDMLRINPGSHDELVENIDELISILGKTEFSRMLRV</sequence>
<dbReference type="InterPro" id="IPR027417">
    <property type="entry name" value="P-loop_NTPase"/>
</dbReference>
<proteinExistence type="predicted"/>
<evidence type="ECO:0008006" key="3">
    <source>
        <dbReference type="Google" id="ProtNLM"/>
    </source>
</evidence>
<dbReference type="InterPro" id="IPR052796">
    <property type="entry name" value="Nod_factor_sulfotransferase"/>
</dbReference>